<dbReference type="EMBL" id="RBWV01000006">
    <property type="protein sequence ID" value="RKS80582.1"/>
    <property type="molecule type" value="Genomic_DNA"/>
</dbReference>
<dbReference type="InterPro" id="IPR013762">
    <property type="entry name" value="Integrase-like_cat_sf"/>
</dbReference>
<dbReference type="RefSeq" id="WP_121191666.1">
    <property type="nucleotide sequence ID" value="NZ_RBWV01000006.1"/>
</dbReference>
<evidence type="ECO:0000256" key="1">
    <source>
        <dbReference type="ARBA" id="ARBA00022908"/>
    </source>
</evidence>
<dbReference type="InterPro" id="IPR011010">
    <property type="entry name" value="DNA_brk_join_enz"/>
</dbReference>
<proteinExistence type="predicted"/>
<dbReference type="Gene3D" id="1.10.443.10">
    <property type="entry name" value="Intergrase catalytic core"/>
    <property type="match status" value="1"/>
</dbReference>
<dbReference type="Gene3D" id="1.10.150.130">
    <property type="match status" value="1"/>
</dbReference>
<sequence>MAVDELGRVVQVPALRALHPEEQAVEEMLTGWRNQQLSRSLAFGTIEARERLVRRFLRHANEPPWQWTAAHVDEFFGDLRAEHHAKPSTLRSHQTALRLFCEYVTDPGYGWSEACLRQFGTHPVQVCHAWNTATHVQEAEASPAKRAFTRDELQRFFDRADAETERIAALRRKGWLPAFRDATLFKVAYAFGLRRNEVRHLQVVDFSRNPKAARFGRFGCVHVRHGKAMAGSAPKRRSVLTVFDWSVEVLEQWLELGLPALGGGTDLFPSERGGLLGLGSINDRFARYRQDLGLSPGLDFHSLRRSYVTHLIEDGVDPLFVQLQVGHEHASTTALYTCVSSDYRTRTLAAALEAAVSTALATPPAGVR</sequence>
<dbReference type="OrthoDB" id="3698359at2"/>
<dbReference type="InterPro" id="IPR050090">
    <property type="entry name" value="Tyrosine_recombinase_XerCD"/>
</dbReference>
<evidence type="ECO:0000313" key="8">
    <source>
        <dbReference type="Proteomes" id="UP000281955"/>
    </source>
</evidence>
<evidence type="ECO:0000313" key="7">
    <source>
        <dbReference type="EMBL" id="RKS80582.1"/>
    </source>
</evidence>
<dbReference type="PROSITE" id="PS51898">
    <property type="entry name" value="TYR_RECOMBINASE"/>
    <property type="match status" value="1"/>
</dbReference>
<dbReference type="Pfam" id="PF13495">
    <property type="entry name" value="Phage_int_SAM_4"/>
    <property type="match status" value="1"/>
</dbReference>
<dbReference type="GO" id="GO:0003677">
    <property type="term" value="F:DNA binding"/>
    <property type="evidence" value="ECO:0007669"/>
    <property type="project" value="UniProtKB-UniRule"/>
</dbReference>
<organism evidence="7 8">
    <name type="scientific">Motilibacter peucedani</name>
    <dbReference type="NCBI Taxonomy" id="598650"/>
    <lineage>
        <taxon>Bacteria</taxon>
        <taxon>Bacillati</taxon>
        <taxon>Actinomycetota</taxon>
        <taxon>Actinomycetes</taxon>
        <taxon>Motilibacterales</taxon>
        <taxon>Motilibacteraceae</taxon>
        <taxon>Motilibacter</taxon>
    </lineage>
</organism>
<feature type="domain" description="Tyr recombinase" evidence="5">
    <location>
        <begin position="143"/>
        <end position="350"/>
    </location>
</feature>
<keyword evidence="3" id="KW-0233">DNA recombination</keyword>
<dbReference type="InterPro" id="IPR010998">
    <property type="entry name" value="Integrase_recombinase_N"/>
</dbReference>
<evidence type="ECO:0000259" key="5">
    <source>
        <dbReference type="PROSITE" id="PS51898"/>
    </source>
</evidence>
<dbReference type="AlphaFoldDB" id="A0A420XUN5"/>
<dbReference type="PROSITE" id="PS51900">
    <property type="entry name" value="CB"/>
    <property type="match status" value="1"/>
</dbReference>
<dbReference type="InterPro" id="IPR044068">
    <property type="entry name" value="CB"/>
</dbReference>
<dbReference type="CDD" id="cd00397">
    <property type="entry name" value="DNA_BRE_C"/>
    <property type="match status" value="1"/>
</dbReference>
<dbReference type="InParanoid" id="A0A420XUN5"/>
<keyword evidence="1" id="KW-0229">DNA integration</keyword>
<evidence type="ECO:0000256" key="2">
    <source>
        <dbReference type="ARBA" id="ARBA00023125"/>
    </source>
</evidence>
<keyword evidence="2 4" id="KW-0238">DNA-binding</keyword>
<evidence type="ECO:0000256" key="3">
    <source>
        <dbReference type="ARBA" id="ARBA00023172"/>
    </source>
</evidence>
<evidence type="ECO:0000259" key="6">
    <source>
        <dbReference type="PROSITE" id="PS51900"/>
    </source>
</evidence>
<dbReference type="SUPFAM" id="SSF56349">
    <property type="entry name" value="DNA breaking-rejoining enzymes"/>
    <property type="match status" value="1"/>
</dbReference>
<dbReference type="Proteomes" id="UP000281955">
    <property type="component" value="Unassembled WGS sequence"/>
</dbReference>
<keyword evidence="8" id="KW-1185">Reference proteome</keyword>
<dbReference type="GO" id="GO:0006310">
    <property type="term" value="P:DNA recombination"/>
    <property type="evidence" value="ECO:0007669"/>
    <property type="project" value="UniProtKB-KW"/>
</dbReference>
<dbReference type="GO" id="GO:0015074">
    <property type="term" value="P:DNA integration"/>
    <property type="evidence" value="ECO:0007669"/>
    <property type="project" value="UniProtKB-KW"/>
</dbReference>
<protein>
    <submittedName>
        <fullName evidence="7">Site-specific recombinase XerD</fullName>
    </submittedName>
</protein>
<gene>
    <name evidence="7" type="ORF">CLV35_0305</name>
</gene>
<feature type="domain" description="Core-binding (CB)" evidence="6">
    <location>
        <begin position="23"/>
        <end position="105"/>
    </location>
</feature>
<dbReference type="InterPro" id="IPR002104">
    <property type="entry name" value="Integrase_catalytic"/>
</dbReference>
<comment type="caution">
    <text evidence="7">The sequence shown here is derived from an EMBL/GenBank/DDBJ whole genome shotgun (WGS) entry which is preliminary data.</text>
</comment>
<reference evidence="7 8" key="1">
    <citation type="submission" date="2018-10" db="EMBL/GenBank/DDBJ databases">
        <title>Genomic Encyclopedia of Archaeal and Bacterial Type Strains, Phase II (KMG-II): from individual species to whole genera.</title>
        <authorList>
            <person name="Goeker M."/>
        </authorList>
    </citation>
    <scope>NUCLEOTIDE SEQUENCE [LARGE SCALE GENOMIC DNA]</scope>
    <source>
        <strain evidence="7 8">RP-AC37</strain>
    </source>
</reference>
<evidence type="ECO:0000256" key="4">
    <source>
        <dbReference type="PROSITE-ProRule" id="PRU01248"/>
    </source>
</evidence>
<name>A0A420XUN5_9ACTN</name>
<dbReference type="Pfam" id="PF00589">
    <property type="entry name" value="Phage_integrase"/>
    <property type="match status" value="1"/>
</dbReference>
<dbReference type="InterPro" id="IPR004107">
    <property type="entry name" value="Integrase_SAM-like_N"/>
</dbReference>
<dbReference type="PANTHER" id="PTHR30349">
    <property type="entry name" value="PHAGE INTEGRASE-RELATED"/>
    <property type="match status" value="1"/>
</dbReference>
<dbReference type="PANTHER" id="PTHR30349:SF94">
    <property type="entry name" value="INTEGRASE_RECOMBINASE HI_1414-RELATED"/>
    <property type="match status" value="1"/>
</dbReference>
<accession>A0A420XUN5</accession>